<evidence type="ECO:0000256" key="2">
    <source>
        <dbReference type="PROSITE-ProRule" id="PRU00409"/>
    </source>
</evidence>
<comment type="caution">
    <text evidence="4">The sequence shown here is derived from an EMBL/GenBank/DDBJ whole genome shotgun (WGS) entry which is preliminary data.</text>
</comment>
<dbReference type="InterPro" id="IPR013815">
    <property type="entry name" value="ATP_grasp_subdomain_1"/>
</dbReference>
<keyword evidence="2" id="KW-0547">Nucleotide-binding</keyword>
<evidence type="ECO:0000256" key="1">
    <source>
        <dbReference type="ARBA" id="ARBA00023211"/>
    </source>
</evidence>
<protein>
    <submittedName>
        <fullName evidence="4">RimK family protein</fullName>
    </submittedName>
</protein>
<dbReference type="Gene3D" id="3.30.1490.20">
    <property type="entry name" value="ATP-grasp fold, A domain"/>
    <property type="match status" value="1"/>
</dbReference>
<dbReference type="PANTHER" id="PTHR21621:SF0">
    <property type="entry name" value="BETA-CITRYLGLUTAMATE SYNTHASE B-RELATED"/>
    <property type="match status" value="1"/>
</dbReference>
<reference evidence="4 5" key="1">
    <citation type="submission" date="2019-08" db="EMBL/GenBank/DDBJ databases">
        <title>Microbe sample from Colwellia echini.</title>
        <authorList>
            <person name="Christiansen L."/>
            <person name="Pathiraja D."/>
            <person name="Schultz-Johansen M."/>
            <person name="Choi I.-G."/>
            <person name="Stougaard P."/>
        </authorList>
    </citation>
    <scope>NUCLEOTIDE SEQUENCE [LARGE SCALE GENOMIC DNA]</scope>
    <source>
        <strain evidence="4 5">A3</strain>
    </source>
</reference>
<sequence>MYKTLIVVDGEHVDLGEGRSDVISFEKYLREYPKLNEPKTRIINLCDTEQYLSKGYYCSLLAEARDHSVLPSVKTINGLRNMAHDSDNFAVLTNLVHGLGNSLSNSSTNNLETINKLVFFGKTDDSALDKLTAKIFALYPAPLLNLTVKLVDDKPTITITHISFSDLNEQQKQFCLTQLDDFKQTVWRINKNRKNYRWDMAILVDHNDKVPPSNKEAISRFVKAAAKYGINAEVVSIEQIKNIAHYDALFIRETTAIDHHTYRLARKAEDLGLVVMDDSASILRCCNKVYLHDAFNYKKVRSLKTEVVNDLGTETITFLEQNFDYPMILKLPEGSFSNGVFKAKTREELIAKLDELLKVSALVLVQEYMFTDFDWRIGVLNGRAIYACKYYMARGHWQIYNHSSNRFFSGSFETLPTFEVPKYVLDSALKAVSVVGNGLYGVDVKDIDNKAYVLEVNDNPSIDYKVEDAYLKDELYMQIMAEFHRRLEDRGR</sequence>
<name>A0ABY3MTI7_9GAMM</name>
<dbReference type="Pfam" id="PF14401">
    <property type="entry name" value="RLAN"/>
    <property type="match status" value="1"/>
</dbReference>
<accession>A0ABY3MTI7</accession>
<dbReference type="PROSITE" id="PS50975">
    <property type="entry name" value="ATP_GRASP"/>
    <property type="match status" value="1"/>
</dbReference>
<dbReference type="SUPFAM" id="SSF56059">
    <property type="entry name" value="Glutathione synthetase ATP-binding domain-like"/>
    <property type="match status" value="1"/>
</dbReference>
<keyword evidence="1" id="KW-0464">Manganese</keyword>
<organism evidence="4 5">
    <name type="scientific">Colwellia echini</name>
    <dbReference type="NCBI Taxonomy" id="1982103"/>
    <lineage>
        <taxon>Bacteria</taxon>
        <taxon>Pseudomonadati</taxon>
        <taxon>Pseudomonadota</taxon>
        <taxon>Gammaproteobacteria</taxon>
        <taxon>Alteromonadales</taxon>
        <taxon>Colwelliaceae</taxon>
        <taxon>Colwellia</taxon>
    </lineage>
</organism>
<keyword evidence="2" id="KW-0067">ATP-binding</keyword>
<evidence type="ECO:0000313" key="5">
    <source>
        <dbReference type="Proteomes" id="UP000815846"/>
    </source>
</evidence>
<dbReference type="Proteomes" id="UP000815846">
    <property type="component" value="Unassembled WGS sequence"/>
</dbReference>
<keyword evidence="5" id="KW-1185">Reference proteome</keyword>
<dbReference type="PANTHER" id="PTHR21621">
    <property type="entry name" value="RIBOSOMAL PROTEIN S6 MODIFICATION PROTEIN"/>
    <property type="match status" value="1"/>
</dbReference>
<dbReference type="Gene3D" id="3.30.470.20">
    <property type="entry name" value="ATP-grasp fold, B domain"/>
    <property type="match status" value="1"/>
</dbReference>
<dbReference type="Pfam" id="PF08443">
    <property type="entry name" value="RimK"/>
    <property type="match status" value="1"/>
</dbReference>
<gene>
    <name evidence="4" type="ORF">CWS31_015250</name>
</gene>
<proteinExistence type="predicted"/>
<dbReference type="InterPro" id="IPR011761">
    <property type="entry name" value="ATP-grasp"/>
</dbReference>
<dbReference type="InterPro" id="IPR013651">
    <property type="entry name" value="ATP-grasp_RimK-type"/>
</dbReference>
<dbReference type="RefSeq" id="WP_101343070.1">
    <property type="nucleotide sequence ID" value="NZ_PJAI02000023.1"/>
</dbReference>
<dbReference type="InterPro" id="IPR025839">
    <property type="entry name" value="RLAN_dom"/>
</dbReference>
<evidence type="ECO:0000259" key="3">
    <source>
        <dbReference type="PROSITE" id="PS50975"/>
    </source>
</evidence>
<evidence type="ECO:0000313" key="4">
    <source>
        <dbReference type="EMBL" id="TYK64523.1"/>
    </source>
</evidence>
<dbReference type="EMBL" id="PJAI02000023">
    <property type="protein sequence ID" value="TYK64523.1"/>
    <property type="molecule type" value="Genomic_DNA"/>
</dbReference>
<feature type="domain" description="ATP-grasp" evidence="3">
    <location>
        <begin position="292"/>
        <end position="488"/>
    </location>
</feature>